<dbReference type="AlphaFoldDB" id="A0AAP8SXI0"/>
<evidence type="ECO:0000259" key="1">
    <source>
        <dbReference type="Pfam" id="PF01755"/>
    </source>
</evidence>
<accession>A0AAP8SXI0</accession>
<dbReference type="Pfam" id="PF01755">
    <property type="entry name" value="Glyco_transf_25"/>
    <property type="match status" value="1"/>
</dbReference>
<dbReference type="Proteomes" id="UP000235611">
    <property type="component" value="Unassembled WGS sequence"/>
</dbReference>
<evidence type="ECO:0000313" key="2">
    <source>
        <dbReference type="EMBL" id="PMP12584.1"/>
    </source>
</evidence>
<protein>
    <recommendedName>
        <fullName evidence="1">Glycosyl transferase family 25 domain-containing protein</fullName>
    </recommendedName>
</protein>
<dbReference type="InterPro" id="IPR002654">
    <property type="entry name" value="Glyco_trans_25"/>
</dbReference>
<gene>
    <name evidence="2" type="ORF">BCS93_01545</name>
</gene>
<sequence length="239" mass="27766">MLIFVLSLPTSIERRKRIKRIMAEHNIDFQFINAIDGRKDKHPYLSRYNEKLFIYNHKRKAMPGELGCYASHILAWEKCISINKPIIVLEDDLILNNKSKETLEYADCVANKYGYIRLEKTKPKPSILEFEDGRYELNRYLKVPQCTTGYSISPSVAKSFIKNSQEIIFPVDVFIRNIFIHKQKIYGLTPYALEANSDGDTIIGKRSRLKKGLYLSMICSVYKIKNSALNGYQHLKSFL</sequence>
<dbReference type="RefSeq" id="WP_102429793.1">
    <property type="nucleotide sequence ID" value="NZ_MCTW01000328.1"/>
</dbReference>
<name>A0AAP8SXI0_9VIBR</name>
<feature type="domain" description="Glycosyl transferase family 25" evidence="1">
    <location>
        <begin position="3"/>
        <end position="175"/>
    </location>
</feature>
<organism evidence="2 3">
    <name type="scientific">Vibrio breoganii</name>
    <dbReference type="NCBI Taxonomy" id="553239"/>
    <lineage>
        <taxon>Bacteria</taxon>
        <taxon>Pseudomonadati</taxon>
        <taxon>Pseudomonadota</taxon>
        <taxon>Gammaproteobacteria</taxon>
        <taxon>Vibrionales</taxon>
        <taxon>Vibrionaceae</taxon>
        <taxon>Vibrio</taxon>
    </lineage>
</organism>
<evidence type="ECO:0000313" key="3">
    <source>
        <dbReference type="Proteomes" id="UP000235611"/>
    </source>
</evidence>
<proteinExistence type="predicted"/>
<comment type="caution">
    <text evidence="2">The sequence shown here is derived from an EMBL/GenBank/DDBJ whole genome shotgun (WGS) entry which is preliminary data.</text>
</comment>
<dbReference type="EMBL" id="MDBO01000054">
    <property type="protein sequence ID" value="PMP12584.1"/>
    <property type="molecule type" value="Genomic_DNA"/>
</dbReference>
<reference evidence="3" key="1">
    <citation type="submission" date="2016-07" db="EMBL/GenBank/DDBJ databases">
        <title>Nontailed viruses are major unrecognized killers of bacteria in the ocean.</title>
        <authorList>
            <person name="Kauffman K."/>
            <person name="Hussain F."/>
            <person name="Yang J."/>
            <person name="Arevalo P."/>
            <person name="Brown J."/>
            <person name="Cutler M."/>
            <person name="Kelly L."/>
            <person name="Polz M.F."/>
        </authorList>
    </citation>
    <scope>NUCLEOTIDE SEQUENCE [LARGE SCALE GENOMIC DNA]</scope>
    <source>
        <strain evidence="3">10N.222.49.A5</strain>
    </source>
</reference>
<dbReference type="CDD" id="cd06532">
    <property type="entry name" value="Glyco_transf_25"/>
    <property type="match status" value="1"/>
</dbReference>